<name>A0AAD8IID7_9APIA</name>
<dbReference type="PANTHER" id="PTHR22891">
    <property type="entry name" value="EUKARYOTIC TRANSLATION INITIATION FACTOR 2C"/>
    <property type="match status" value="1"/>
</dbReference>
<dbReference type="CDD" id="cd02846">
    <property type="entry name" value="PAZ_argonaute_like"/>
    <property type="match status" value="1"/>
</dbReference>
<feature type="domain" description="PAZ" evidence="1">
    <location>
        <begin position="243"/>
        <end position="352"/>
    </location>
</feature>
<dbReference type="EMBL" id="JAUIZM010000005">
    <property type="protein sequence ID" value="KAK1386332.1"/>
    <property type="molecule type" value="Genomic_DNA"/>
</dbReference>
<dbReference type="InterPro" id="IPR014811">
    <property type="entry name" value="ArgoL1"/>
</dbReference>
<dbReference type="AlphaFoldDB" id="A0AAD8IID7"/>
<protein>
    <recommendedName>
        <fullName evidence="1">PAZ domain-containing protein</fullName>
    </recommendedName>
</protein>
<dbReference type="SMART" id="SM01163">
    <property type="entry name" value="DUF1785"/>
    <property type="match status" value="1"/>
</dbReference>
<dbReference type="PROSITE" id="PS50821">
    <property type="entry name" value="PAZ"/>
    <property type="match status" value="1"/>
</dbReference>
<dbReference type="SUPFAM" id="SSF101690">
    <property type="entry name" value="PAZ domain"/>
    <property type="match status" value="1"/>
</dbReference>
<evidence type="ECO:0000313" key="2">
    <source>
        <dbReference type="EMBL" id="KAK1386332.1"/>
    </source>
</evidence>
<evidence type="ECO:0000313" key="3">
    <source>
        <dbReference type="Proteomes" id="UP001237642"/>
    </source>
</evidence>
<sequence length="402" mass="45828">MSTSRIRDLTPFHLDTPQEISLHGEHSANESPKHPQRPGKGTIGSSCLLKVNHFVAELSGSILHKYDVLITPEVVSRATTRTVMMELIRMYKESQLGNRLPVYDGRCLYTAGHLPFEFREFTVILTDEHEAVGSAKIQKEYRIQIGRSSRTDLRHLRNYLEGNRSADDLEEALQVLETVIRQMSNMRYLPLGRSLYPLDPHGRRSLGEGLEIWRGFYQNIRPTQRGLSLNVDLSATVFIEPLPELNFVENLLDRNVVGTVLSITDCRKITTALKGVKVKTMHQGRRQVYRVSGLTSQPTIDLTLLDGSMKSLVQYFRDTYQVFIQNTQWPCLQVGNPKSPKYLPIEVCEIVEGQRHTKKLTQKQVTSLLEATCQRPIDRQAEIVEFVNSNTMKKTLTPRSLV</sequence>
<dbReference type="InterPro" id="IPR036085">
    <property type="entry name" value="PAZ_dom_sf"/>
</dbReference>
<dbReference type="InterPro" id="IPR003100">
    <property type="entry name" value="PAZ_dom"/>
</dbReference>
<comment type="caution">
    <text evidence="2">The sequence shown here is derived from an EMBL/GenBank/DDBJ whole genome shotgun (WGS) entry which is preliminary data.</text>
</comment>
<organism evidence="2 3">
    <name type="scientific">Heracleum sosnowskyi</name>
    <dbReference type="NCBI Taxonomy" id="360622"/>
    <lineage>
        <taxon>Eukaryota</taxon>
        <taxon>Viridiplantae</taxon>
        <taxon>Streptophyta</taxon>
        <taxon>Embryophyta</taxon>
        <taxon>Tracheophyta</taxon>
        <taxon>Spermatophyta</taxon>
        <taxon>Magnoliopsida</taxon>
        <taxon>eudicotyledons</taxon>
        <taxon>Gunneridae</taxon>
        <taxon>Pentapetalae</taxon>
        <taxon>asterids</taxon>
        <taxon>campanulids</taxon>
        <taxon>Apiales</taxon>
        <taxon>Apiaceae</taxon>
        <taxon>Apioideae</taxon>
        <taxon>apioid superclade</taxon>
        <taxon>Tordylieae</taxon>
        <taxon>Tordyliinae</taxon>
        <taxon>Heracleum</taxon>
    </lineage>
</organism>
<accession>A0AAD8IID7</accession>
<dbReference type="Proteomes" id="UP001237642">
    <property type="component" value="Unassembled WGS sequence"/>
</dbReference>
<dbReference type="Gene3D" id="2.170.260.10">
    <property type="entry name" value="paz domain"/>
    <property type="match status" value="1"/>
</dbReference>
<dbReference type="InterPro" id="IPR032474">
    <property type="entry name" value="Argonaute_N"/>
</dbReference>
<gene>
    <name evidence="2" type="ORF">POM88_024067</name>
</gene>
<dbReference type="Pfam" id="PF02170">
    <property type="entry name" value="PAZ"/>
    <property type="match status" value="1"/>
</dbReference>
<dbReference type="GO" id="GO:0003723">
    <property type="term" value="F:RNA binding"/>
    <property type="evidence" value="ECO:0007669"/>
    <property type="project" value="InterPro"/>
</dbReference>
<reference evidence="2" key="1">
    <citation type="submission" date="2023-02" db="EMBL/GenBank/DDBJ databases">
        <title>Genome of toxic invasive species Heracleum sosnowskyi carries increased number of genes despite the absence of recent whole-genome duplications.</title>
        <authorList>
            <person name="Schelkunov M."/>
            <person name="Shtratnikova V."/>
            <person name="Makarenko M."/>
            <person name="Klepikova A."/>
            <person name="Omelchenko D."/>
            <person name="Novikova G."/>
            <person name="Obukhova E."/>
            <person name="Bogdanov V."/>
            <person name="Penin A."/>
            <person name="Logacheva M."/>
        </authorList>
    </citation>
    <scope>NUCLEOTIDE SEQUENCE</scope>
    <source>
        <strain evidence="2">Hsosn_3</strain>
        <tissue evidence="2">Leaf</tissue>
    </source>
</reference>
<keyword evidence="3" id="KW-1185">Reference proteome</keyword>
<reference evidence="2" key="2">
    <citation type="submission" date="2023-05" db="EMBL/GenBank/DDBJ databases">
        <authorList>
            <person name="Schelkunov M.I."/>
        </authorList>
    </citation>
    <scope>NUCLEOTIDE SEQUENCE</scope>
    <source>
        <strain evidence="2">Hsosn_3</strain>
        <tissue evidence="2">Leaf</tissue>
    </source>
</reference>
<evidence type="ECO:0000259" key="1">
    <source>
        <dbReference type="PROSITE" id="PS50821"/>
    </source>
</evidence>
<proteinExistence type="predicted"/>
<dbReference type="Pfam" id="PF08699">
    <property type="entry name" value="ArgoL1"/>
    <property type="match status" value="1"/>
</dbReference>
<dbReference type="Pfam" id="PF16486">
    <property type="entry name" value="ArgoN"/>
    <property type="match status" value="1"/>
</dbReference>